<evidence type="ECO:0000256" key="1">
    <source>
        <dbReference type="SAM" id="Phobius"/>
    </source>
</evidence>
<dbReference type="Proteomes" id="UP000177982">
    <property type="component" value="Unassembled WGS sequence"/>
</dbReference>
<proteinExistence type="predicted"/>
<feature type="transmembrane region" description="Helical" evidence="1">
    <location>
        <begin position="94"/>
        <end position="113"/>
    </location>
</feature>
<accession>A0A1G2L3Y7</accession>
<keyword evidence="1" id="KW-0472">Membrane</keyword>
<dbReference type="AlphaFoldDB" id="A0A1G2L3Y7"/>
<feature type="transmembrane region" description="Helical" evidence="1">
    <location>
        <begin position="58"/>
        <end position="82"/>
    </location>
</feature>
<keyword evidence="1" id="KW-1133">Transmembrane helix</keyword>
<protein>
    <submittedName>
        <fullName evidence="2">Uncharacterized protein</fullName>
    </submittedName>
</protein>
<dbReference type="EMBL" id="MHQO01000033">
    <property type="protein sequence ID" value="OHA06375.1"/>
    <property type="molecule type" value="Genomic_DNA"/>
</dbReference>
<keyword evidence="1" id="KW-0812">Transmembrane</keyword>
<comment type="caution">
    <text evidence="2">The sequence shown here is derived from an EMBL/GenBank/DDBJ whole genome shotgun (WGS) entry which is preliminary data.</text>
</comment>
<evidence type="ECO:0000313" key="3">
    <source>
        <dbReference type="Proteomes" id="UP000177982"/>
    </source>
</evidence>
<reference evidence="2 3" key="1">
    <citation type="journal article" date="2016" name="Nat. Commun.">
        <title>Thousands of microbial genomes shed light on interconnected biogeochemical processes in an aquifer system.</title>
        <authorList>
            <person name="Anantharaman K."/>
            <person name="Brown C.T."/>
            <person name="Hug L.A."/>
            <person name="Sharon I."/>
            <person name="Castelle C.J."/>
            <person name="Probst A.J."/>
            <person name="Thomas B.C."/>
            <person name="Singh A."/>
            <person name="Wilkins M.J."/>
            <person name="Karaoz U."/>
            <person name="Brodie E.L."/>
            <person name="Williams K.H."/>
            <person name="Hubbard S.S."/>
            <person name="Banfield J.F."/>
        </authorList>
    </citation>
    <scope>NUCLEOTIDE SEQUENCE [LARGE SCALE GENOMIC DNA]</scope>
</reference>
<evidence type="ECO:0000313" key="2">
    <source>
        <dbReference type="EMBL" id="OHA06375.1"/>
    </source>
</evidence>
<gene>
    <name evidence="2" type="ORF">A2934_00670</name>
</gene>
<organism evidence="2 3">
    <name type="scientific">Candidatus Sungbacteria bacterium RIFCSPLOWO2_01_FULL_47_10</name>
    <dbReference type="NCBI Taxonomy" id="1802276"/>
    <lineage>
        <taxon>Bacteria</taxon>
        <taxon>Candidatus Sungiibacteriota</taxon>
    </lineage>
</organism>
<name>A0A1G2L3Y7_9BACT</name>
<sequence>MKVAGRGGQGVIRVIEFIWHDMIGFPPDLPAVNYSGMVPREMFFIVFKRMGWEMVRMMTWLLFLFSFAFMLVSLLSIVIISLDALRVLPLIPHANVFLIVAVLLAACQLSRVVDRFIWNGFKNPWNVNE</sequence>